<reference evidence="1" key="1">
    <citation type="journal article" date="2014" name="Front. Microbiol.">
        <title>High frequency of phylogenetically diverse reductive dehalogenase-homologous genes in deep subseafloor sedimentary metagenomes.</title>
        <authorList>
            <person name="Kawai M."/>
            <person name="Futagami T."/>
            <person name="Toyoda A."/>
            <person name="Takaki Y."/>
            <person name="Nishi S."/>
            <person name="Hori S."/>
            <person name="Arai W."/>
            <person name="Tsubouchi T."/>
            <person name="Morono Y."/>
            <person name="Uchiyama I."/>
            <person name="Ito T."/>
            <person name="Fujiyama A."/>
            <person name="Inagaki F."/>
            <person name="Takami H."/>
        </authorList>
    </citation>
    <scope>NUCLEOTIDE SEQUENCE</scope>
    <source>
        <strain evidence="1">Expedition CK06-06</strain>
    </source>
</reference>
<organism evidence="1">
    <name type="scientific">marine sediment metagenome</name>
    <dbReference type="NCBI Taxonomy" id="412755"/>
    <lineage>
        <taxon>unclassified sequences</taxon>
        <taxon>metagenomes</taxon>
        <taxon>ecological metagenomes</taxon>
    </lineage>
</organism>
<dbReference type="AlphaFoldDB" id="X1FSC3"/>
<proteinExistence type="predicted"/>
<sequence length="90" mass="9925">MVGEYIQKTREQLQLMRGQLMGGLKLGDNLFASNPGILANFQLGKRIQERVQTLKGTAIYPLTGGRTRKRGSGQKVFIDSPGASERFISV</sequence>
<comment type="caution">
    <text evidence="1">The sequence shown here is derived from an EMBL/GenBank/DDBJ whole genome shotgun (WGS) entry which is preliminary data.</text>
</comment>
<accession>X1FSC3</accession>
<protein>
    <submittedName>
        <fullName evidence="1">Uncharacterized protein</fullName>
    </submittedName>
</protein>
<evidence type="ECO:0000313" key="1">
    <source>
        <dbReference type="EMBL" id="GAH47882.1"/>
    </source>
</evidence>
<dbReference type="EMBL" id="BARU01021555">
    <property type="protein sequence ID" value="GAH47882.1"/>
    <property type="molecule type" value="Genomic_DNA"/>
</dbReference>
<gene>
    <name evidence="1" type="ORF">S03H2_35267</name>
</gene>
<name>X1FSC3_9ZZZZ</name>